<dbReference type="EMBL" id="FJUX01000053">
    <property type="protein sequence ID" value="CZT01793.1"/>
    <property type="molecule type" value="Genomic_DNA"/>
</dbReference>
<proteinExistence type="predicted"/>
<organism evidence="1 2">
    <name type="scientific">Rhynchosporium agropyri</name>
    <dbReference type="NCBI Taxonomy" id="914238"/>
    <lineage>
        <taxon>Eukaryota</taxon>
        <taxon>Fungi</taxon>
        <taxon>Dikarya</taxon>
        <taxon>Ascomycota</taxon>
        <taxon>Pezizomycotina</taxon>
        <taxon>Leotiomycetes</taxon>
        <taxon>Helotiales</taxon>
        <taxon>Ploettnerulaceae</taxon>
        <taxon>Rhynchosporium</taxon>
    </lineage>
</organism>
<gene>
    <name evidence="1" type="ORF">RAG0_09235</name>
</gene>
<evidence type="ECO:0000313" key="2">
    <source>
        <dbReference type="Proteomes" id="UP000178912"/>
    </source>
</evidence>
<reference evidence="2" key="1">
    <citation type="submission" date="2016-03" db="EMBL/GenBank/DDBJ databases">
        <authorList>
            <person name="Guldener U."/>
        </authorList>
    </citation>
    <scope>NUCLEOTIDE SEQUENCE [LARGE SCALE GENOMIC DNA]</scope>
    <source>
        <strain evidence="2">04CH-RAC-A.6.1</strain>
    </source>
</reference>
<evidence type="ECO:0000313" key="1">
    <source>
        <dbReference type="EMBL" id="CZT01793.1"/>
    </source>
</evidence>
<dbReference type="Proteomes" id="UP000178912">
    <property type="component" value="Unassembled WGS sequence"/>
</dbReference>
<name>A0A1E1KUJ3_9HELO</name>
<keyword evidence="2" id="KW-1185">Reference proteome</keyword>
<dbReference type="AlphaFoldDB" id="A0A1E1KUJ3"/>
<sequence>MWLKTAPRPKYTRLAESAAMTMFAPRWTMQDSCIRAHGDASYESCMSTPRVMELDYAYQKKLVGTTVDNSEKVLIPNVGVFVFKGLRYTFDCSDSRRELQRLHEMP</sequence>
<accession>A0A1E1KUJ3</accession>
<protein>
    <submittedName>
        <fullName evidence="1">Uncharacterized protein</fullName>
    </submittedName>
</protein>